<feature type="compositionally biased region" description="Low complexity" evidence="8">
    <location>
        <begin position="245"/>
        <end position="262"/>
    </location>
</feature>
<feature type="region of interest" description="Disordered" evidence="8">
    <location>
        <begin position="133"/>
        <end position="203"/>
    </location>
</feature>
<dbReference type="GO" id="GO:0004843">
    <property type="term" value="F:cysteine-type deubiquitinase activity"/>
    <property type="evidence" value="ECO:0007669"/>
    <property type="project" value="UniProtKB-EC"/>
</dbReference>
<comment type="catalytic activity">
    <reaction evidence="1">
        <text>Thiol-dependent hydrolysis of ester, thioester, amide, peptide and isopeptide bonds formed by the C-terminal Gly of ubiquitin (a 76-residue protein attached to proteins as an intracellular targeting signal).</text>
        <dbReference type="EC" id="3.4.19.12"/>
    </reaction>
</comment>
<evidence type="ECO:0000256" key="1">
    <source>
        <dbReference type="ARBA" id="ARBA00000707"/>
    </source>
</evidence>
<dbReference type="InterPro" id="IPR050164">
    <property type="entry name" value="Peptidase_C19"/>
</dbReference>
<keyword evidence="4" id="KW-0645">Protease</keyword>
<keyword evidence="7" id="KW-0788">Thiol protease</keyword>
<evidence type="ECO:0000256" key="4">
    <source>
        <dbReference type="ARBA" id="ARBA00022670"/>
    </source>
</evidence>
<evidence type="ECO:0000256" key="6">
    <source>
        <dbReference type="ARBA" id="ARBA00022801"/>
    </source>
</evidence>
<dbReference type="PROSITE" id="PS50235">
    <property type="entry name" value="USP_3"/>
    <property type="match status" value="1"/>
</dbReference>
<comment type="similarity">
    <text evidence="2">Belongs to the peptidase C19 family.</text>
</comment>
<evidence type="ECO:0000313" key="10">
    <source>
        <dbReference type="EMBL" id="CAD9236295.1"/>
    </source>
</evidence>
<feature type="region of interest" description="Disordered" evidence="8">
    <location>
        <begin position="216"/>
        <end position="264"/>
    </location>
</feature>
<organism evidence="10">
    <name type="scientific">Compsopogon caeruleus</name>
    <dbReference type="NCBI Taxonomy" id="31354"/>
    <lineage>
        <taxon>Eukaryota</taxon>
        <taxon>Rhodophyta</taxon>
        <taxon>Compsopogonophyceae</taxon>
        <taxon>Compsopogonales</taxon>
        <taxon>Compsopogonaceae</taxon>
        <taxon>Compsopogon</taxon>
    </lineage>
</organism>
<reference evidence="10" key="1">
    <citation type="submission" date="2021-01" db="EMBL/GenBank/DDBJ databases">
        <authorList>
            <person name="Corre E."/>
            <person name="Pelletier E."/>
            <person name="Niang G."/>
            <person name="Scheremetjew M."/>
            <person name="Finn R."/>
            <person name="Kale V."/>
            <person name="Holt S."/>
            <person name="Cochrane G."/>
            <person name="Meng A."/>
            <person name="Brown T."/>
            <person name="Cohen L."/>
        </authorList>
    </citation>
    <scope>NUCLEOTIDE SEQUENCE</scope>
    <source>
        <strain evidence="10">SAG 36.94</strain>
    </source>
</reference>
<dbReference type="PANTHER" id="PTHR24006:SF888">
    <property type="entry name" value="UBIQUITIN CARBOXYL-TERMINAL HYDROLASE 30"/>
    <property type="match status" value="1"/>
</dbReference>
<dbReference type="InterPro" id="IPR018200">
    <property type="entry name" value="USP_CS"/>
</dbReference>
<proteinExistence type="inferred from homology"/>
<dbReference type="Gene3D" id="3.90.70.10">
    <property type="entry name" value="Cysteine proteinases"/>
    <property type="match status" value="2"/>
</dbReference>
<dbReference type="PANTHER" id="PTHR24006">
    <property type="entry name" value="UBIQUITIN CARBOXYL-TERMINAL HYDROLASE"/>
    <property type="match status" value="1"/>
</dbReference>
<dbReference type="InterPro" id="IPR038765">
    <property type="entry name" value="Papain-like_cys_pep_sf"/>
</dbReference>
<dbReference type="GO" id="GO:0005634">
    <property type="term" value="C:nucleus"/>
    <property type="evidence" value="ECO:0007669"/>
    <property type="project" value="TreeGrafter"/>
</dbReference>
<dbReference type="PROSITE" id="PS00973">
    <property type="entry name" value="USP_2"/>
    <property type="match status" value="1"/>
</dbReference>
<feature type="region of interest" description="Disordered" evidence="8">
    <location>
        <begin position="55"/>
        <end position="88"/>
    </location>
</feature>
<dbReference type="GO" id="GO:0006508">
    <property type="term" value="P:proteolysis"/>
    <property type="evidence" value="ECO:0007669"/>
    <property type="project" value="UniProtKB-KW"/>
</dbReference>
<evidence type="ECO:0000259" key="9">
    <source>
        <dbReference type="PROSITE" id="PS50235"/>
    </source>
</evidence>
<dbReference type="EMBL" id="HBGH01015048">
    <property type="protein sequence ID" value="CAD9236295.1"/>
    <property type="molecule type" value="Transcribed_RNA"/>
</dbReference>
<keyword evidence="5" id="KW-0833">Ubl conjugation pathway</keyword>
<gene>
    <name evidence="10" type="ORF">CCAE0312_LOCUS8389</name>
    <name evidence="11" type="ORF">CCAE0312_LOCUS8399</name>
</gene>
<dbReference type="GO" id="GO:0016579">
    <property type="term" value="P:protein deubiquitination"/>
    <property type="evidence" value="ECO:0007669"/>
    <property type="project" value="InterPro"/>
</dbReference>
<dbReference type="Pfam" id="PF00443">
    <property type="entry name" value="UCH"/>
    <property type="match status" value="1"/>
</dbReference>
<dbReference type="InterPro" id="IPR028889">
    <property type="entry name" value="USP"/>
</dbReference>
<dbReference type="EC" id="3.4.19.12" evidence="3"/>
<protein>
    <recommendedName>
        <fullName evidence="3">ubiquitinyl hydrolase 1</fullName>
        <ecNumber evidence="3">3.4.19.12</ecNumber>
    </recommendedName>
</protein>
<evidence type="ECO:0000256" key="2">
    <source>
        <dbReference type="ARBA" id="ARBA00009085"/>
    </source>
</evidence>
<evidence type="ECO:0000256" key="8">
    <source>
        <dbReference type="SAM" id="MobiDB-lite"/>
    </source>
</evidence>
<evidence type="ECO:0000256" key="3">
    <source>
        <dbReference type="ARBA" id="ARBA00012759"/>
    </source>
</evidence>
<evidence type="ECO:0000256" key="7">
    <source>
        <dbReference type="ARBA" id="ARBA00022807"/>
    </source>
</evidence>
<dbReference type="EMBL" id="HBGH01015059">
    <property type="protein sequence ID" value="CAD9236305.1"/>
    <property type="molecule type" value="Transcribed_RNA"/>
</dbReference>
<dbReference type="InterPro" id="IPR001394">
    <property type="entry name" value="Peptidase_C19_UCH"/>
</dbReference>
<dbReference type="GO" id="GO:0005829">
    <property type="term" value="C:cytosol"/>
    <property type="evidence" value="ECO:0007669"/>
    <property type="project" value="TreeGrafter"/>
</dbReference>
<dbReference type="SUPFAM" id="SSF54001">
    <property type="entry name" value="Cysteine proteinases"/>
    <property type="match status" value="1"/>
</dbReference>
<name>A0A6T6CPK4_9RHOD</name>
<keyword evidence="6" id="KW-0378">Hydrolase</keyword>
<sequence length="476" mass="52200">MRDTDAKGILSPQKLFTEIGARAPRFRGRAQQDSHELLRVLCDALIDEEAEWIRKRIPPTDNGGGSSQKGGSQAPGTSSEPPATPARTRMDEALGGTLRSTIICQVCGFVSTMEERFLDLSLPLVLDDCNDNADLSDSHSSSARRPSTSRRHMGNRANSNGTRKKSWLRSSLSRDSTEELPPERSSTSESEAPFYAPTEGNGVDLSYCEPKQDFVEDEDIPAPPSLLDSESAADVETNGKEHQVSFTSSSSSDRPSPRPSTRSLRHRLGSALGFHVDYKGLPSSLEAFTRVEILDGDNGYCCEDCIKRSKLEIQENGYSHAPLEHEKQSTKATSTQKLARSRATKQFLIKEAPRVLALHLKRFSQNGYRGGLRKLSGHVAFPLTLDLAPYVLDEVEEILYDLAGLVSHGGSLGGGHYVAVVRTSLGDNGSQWFYCSDSHISRISESSVLATEAYLLFYERRTTSSVSTGDFNEEST</sequence>
<feature type="domain" description="USP" evidence="9">
    <location>
        <begin position="1"/>
        <end position="461"/>
    </location>
</feature>
<dbReference type="AlphaFoldDB" id="A0A6T6CPK4"/>
<evidence type="ECO:0000256" key="5">
    <source>
        <dbReference type="ARBA" id="ARBA00022786"/>
    </source>
</evidence>
<evidence type="ECO:0000313" key="11">
    <source>
        <dbReference type="EMBL" id="CAD9236305.1"/>
    </source>
</evidence>
<accession>A0A6T6CPK4</accession>